<dbReference type="AlphaFoldDB" id="A4G5P0"/>
<feature type="domain" description="AB hydrolase-1" evidence="2">
    <location>
        <begin position="5"/>
        <end position="230"/>
    </location>
</feature>
<protein>
    <submittedName>
        <fullName evidence="3">Carboxylesterase BioH (Biotin synthesis protein BioH)</fullName>
        <ecNumber evidence="3">3.1.1.1</ecNumber>
    </submittedName>
</protein>
<dbReference type="HOGENOM" id="CLU_020336_12_2_4"/>
<keyword evidence="1 3" id="KW-0378">Hydrolase</keyword>
<evidence type="ECO:0000313" key="3">
    <source>
        <dbReference type="EMBL" id="CAL61827.1"/>
    </source>
</evidence>
<reference evidence="3 4" key="1">
    <citation type="journal article" date="2007" name="PLoS Genet.">
        <title>A tale of two oxidation states: bacterial colonization of arsenic-rich environments.</title>
        <authorList>
            <person name="Muller D."/>
            <person name="Medigue C."/>
            <person name="Koechler S."/>
            <person name="Barbe V."/>
            <person name="Barakat M."/>
            <person name="Talla E."/>
            <person name="Bonnefoy V."/>
            <person name="Krin E."/>
            <person name="Arsene-Ploetze F."/>
            <person name="Carapito C."/>
            <person name="Chandler M."/>
            <person name="Cournoyer B."/>
            <person name="Cruveiller S."/>
            <person name="Dossat C."/>
            <person name="Duval S."/>
            <person name="Heymann M."/>
            <person name="Leize E."/>
            <person name="Lieutaud A."/>
            <person name="Lievremont D."/>
            <person name="Makita Y."/>
            <person name="Mangenot S."/>
            <person name="Nitschke W."/>
            <person name="Ortet P."/>
            <person name="Perdrial N."/>
            <person name="Schoepp B."/>
            <person name="Siguier N."/>
            <person name="Simeonova D.D."/>
            <person name="Rouy Z."/>
            <person name="Segurens B."/>
            <person name="Turlin E."/>
            <person name="Vallenet D."/>
            <person name="Van Dorsselaer A."/>
            <person name="Weiss S."/>
            <person name="Weissenbach J."/>
            <person name="Lett M.C."/>
            <person name="Danchin A."/>
            <person name="Bertin P.N."/>
        </authorList>
    </citation>
    <scope>NUCLEOTIDE SEQUENCE [LARGE SCALE GENOMIC DNA]</scope>
    <source>
        <strain evidence="4">ULPAs1</strain>
    </source>
</reference>
<dbReference type="KEGG" id="har:HEAR1670"/>
<dbReference type="GO" id="GO:0106435">
    <property type="term" value="F:carboxylesterase activity"/>
    <property type="evidence" value="ECO:0007669"/>
    <property type="project" value="UniProtKB-EC"/>
</dbReference>
<dbReference type="PANTHER" id="PTHR43798:SF31">
    <property type="entry name" value="AB HYDROLASE SUPERFAMILY PROTEIN YCLE"/>
    <property type="match status" value="1"/>
</dbReference>
<proteinExistence type="predicted"/>
<accession>A4G5P0</accession>
<dbReference type="PANTHER" id="PTHR43798">
    <property type="entry name" value="MONOACYLGLYCEROL LIPASE"/>
    <property type="match status" value="1"/>
</dbReference>
<evidence type="ECO:0000256" key="1">
    <source>
        <dbReference type="ARBA" id="ARBA00022801"/>
    </source>
</evidence>
<name>A4G5P0_HERAR</name>
<dbReference type="Gene3D" id="3.40.50.1820">
    <property type="entry name" value="alpha/beta hydrolase"/>
    <property type="match status" value="1"/>
</dbReference>
<gene>
    <name evidence="3" type="primary">bioH</name>
    <name evidence="3" type="ordered locus">HEAR1670</name>
</gene>
<dbReference type="InterPro" id="IPR050266">
    <property type="entry name" value="AB_hydrolase_sf"/>
</dbReference>
<dbReference type="OrthoDB" id="9798888at2"/>
<keyword evidence="4" id="KW-1185">Reference proteome</keyword>
<sequence>MNPLRLWHGWGMHPAVWSGLCTELAQQDIATQTPALPGYDQSETVAPYNLDALVDAMLPATNIPYVLCGWSLGALLALHAARRHPQRISRLILIGATPSFVQRADWPHGIPLAVVDEFIAAVAHDPAAALKRFMALSNQNDVHARSMARTLTQMLTANPLPTAETLIAGLTLLRDSDLRAGIADITQPVLLLHGARDPLMPVAAAQWLADALPQAQLDILPEAAHTPFLSDQQHCCASIASFYRA</sequence>
<evidence type="ECO:0000259" key="2">
    <source>
        <dbReference type="Pfam" id="PF00561"/>
    </source>
</evidence>
<evidence type="ECO:0000313" key="4">
    <source>
        <dbReference type="Proteomes" id="UP000006697"/>
    </source>
</evidence>
<dbReference type="Pfam" id="PF00561">
    <property type="entry name" value="Abhydrolase_1"/>
    <property type="match status" value="1"/>
</dbReference>
<dbReference type="STRING" id="204773.HEAR1670"/>
<dbReference type="SUPFAM" id="SSF53474">
    <property type="entry name" value="alpha/beta-Hydrolases"/>
    <property type="match status" value="1"/>
</dbReference>
<dbReference type="Proteomes" id="UP000006697">
    <property type="component" value="Chromosome"/>
</dbReference>
<dbReference type="EMBL" id="CU207211">
    <property type="protein sequence ID" value="CAL61827.1"/>
    <property type="molecule type" value="Genomic_DNA"/>
</dbReference>
<dbReference type="EC" id="3.1.1.1" evidence="3"/>
<dbReference type="ESTHER" id="herar-a4g5p0">
    <property type="family name" value="BioH"/>
</dbReference>
<dbReference type="InterPro" id="IPR029058">
    <property type="entry name" value="AB_hydrolase_fold"/>
</dbReference>
<dbReference type="InterPro" id="IPR000073">
    <property type="entry name" value="AB_hydrolase_1"/>
</dbReference>
<dbReference type="GO" id="GO:0016020">
    <property type="term" value="C:membrane"/>
    <property type="evidence" value="ECO:0007669"/>
    <property type="project" value="TreeGrafter"/>
</dbReference>
<organism evidence="3 4">
    <name type="scientific">Herminiimonas arsenicoxydans</name>
    <dbReference type="NCBI Taxonomy" id="204773"/>
    <lineage>
        <taxon>Bacteria</taxon>
        <taxon>Pseudomonadati</taxon>
        <taxon>Pseudomonadota</taxon>
        <taxon>Betaproteobacteria</taxon>
        <taxon>Burkholderiales</taxon>
        <taxon>Oxalobacteraceae</taxon>
        <taxon>Herminiimonas</taxon>
    </lineage>
</organism>
<dbReference type="eggNOG" id="COG2267">
    <property type="taxonomic scope" value="Bacteria"/>
</dbReference>
<dbReference type="PRINTS" id="PR00111">
    <property type="entry name" value="ABHYDROLASE"/>
</dbReference>